<reference evidence="1 2" key="1">
    <citation type="journal article" date="2018" name="Mol. Plant">
        <title>The genome of Artemisia annua provides insight into the evolution of Asteraceae family and artemisinin biosynthesis.</title>
        <authorList>
            <person name="Shen Q."/>
            <person name="Zhang L."/>
            <person name="Liao Z."/>
            <person name="Wang S."/>
            <person name="Yan T."/>
            <person name="Shi P."/>
            <person name="Liu M."/>
            <person name="Fu X."/>
            <person name="Pan Q."/>
            <person name="Wang Y."/>
            <person name="Lv Z."/>
            <person name="Lu X."/>
            <person name="Zhang F."/>
            <person name="Jiang W."/>
            <person name="Ma Y."/>
            <person name="Chen M."/>
            <person name="Hao X."/>
            <person name="Li L."/>
            <person name="Tang Y."/>
            <person name="Lv G."/>
            <person name="Zhou Y."/>
            <person name="Sun X."/>
            <person name="Brodelius P.E."/>
            <person name="Rose J.K.C."/>
            <person name="Tang K."/>
        </authorList>
    </citation>
    <scope>NUCLEOTIDE SEQUENCE [LARGE SCALE GENOMIC DNA]</scope>
    <source>
        <strain evidence="2">cv. Huhao1</strain>
        <tissue evidence="1">Leaf</tissue>
    </source>
</reference>
<evidence type="ECO:0000313" key="2">
    <source>
        <dbReference type="Proteomes" id="UP000245207"/>
    </source>
</evidence>
<protein>
    <submittedName>
        <fullName evidence="1">Uncharacterized protein</fullName>
    </submittedName>
</protein>
<dbReference type="AlphaFoldDB" id="A0A2U1MR73"/>
<evidence type="ECO:0000313" key="1">
    <source>
        <dbReference type="EMBL" id="PWA63753.1"/>
    </source>
</evidence>
<name>A0A2U1MR73_ARTAN</name>
<dbReference type="EMBL" id="PKPP01004573">
    <property type="protein sequence ID" value="PWA63753.1"/>
    <property type="molecule type" value="Genomic_DNA"/>
</dbReference>
<comment type="caution">
    <text evidence="1">The sequence shown here is derived from an EMBL/GenBank/DDBJ whole genome shotgun (WGS) entry which is preliminary data.</text>
</comment>
<dbReference type="Proteomes" id="UP000245207">
    <property type="component" value="Unassembled WGS sequence"/>
</dbReference>
<organism evidence="1 2">
    <name type="scientific">Artemisia annua</name>
    <name type="common">Sweet wormwood</name>
    <dbReference type="NCBI Taxonomy" id="35608"/>
    <lineage>
        <taxon>Eukaryota</taxon>
        <taxon>Viridiplantae</taxon>
        <taxon>Streptophyta</taxon>
        <taxon>Embryophyta</taxon>
        <taxon>Tracheophyta</taxon>
        <taxon>Spermatophyta</taxon>
        <taxon>Magnoliopsida</taxon>
        <taxon>eudicotyledons</taxon>
        <taxon>Gunneridae</taxon>
        <taxon>Pentapetalae</taxon>
        <taxon>asterids</taxon>
        <taxon>campanulids</taxon>
        <taxon>Asterales</taxon>
        <taxon>Asteraceae</taxon>
        <taxon>Asteroideae</taxon>
        <taxon>Anthemideae</taxon>
        <taxon>Artemisiinae</taxon>
        <taxon>Artemisia</taxon>
    </lineage>
</organism>
<keyword evidence="2" id="KW-1185">Reference proteome</keyword>
<sequence length="64" mass="7078">MAQYVHGTPRVIGKYVKPYCGCGLAMTVKTAWTRENPGKRFIACPKYGIALGRASEGEERDSKE</sequence>
<accession>A0A2U1MR73</accession>
<proteinExistence type="predicted"/>
<dbReference type="OrthoDB" id="1062941at2759"/>
<gene>
    <name evidence="1" type="ORF">CTI12_AA350500</name>
</gene>